<evidence type="ECO:0000256" key="4">
    <source>
        <dbReference type="ARBA" id="ARBA00022679"/>
    </source>
</evidence>
<dbReference type="PROSITE" id="PS00379">
    <property type="entry name" value="CDP_ALCOHOL_P_TRANSF"/>
    <property type="match status" value="1"/>
</dbReference>
<name>A0A150QB58_SORCE</name>
<evidence type="ECO:0000256" key="1">
    <source>
        <dbReference type="ARBA" id="ARBA00004141"/>
    </source>
</evidence>
<dbReference type="GO" id="GO:0016020">
    <property type="term" value="C:membrane"/>
    <property type="evidence" value="ECO:0007669"/>
    <property type="project" value="UniProtKB-SubCell"/>
</dbReference>
<comment type="similarity">
    <text evidence="2 11">Belongs to the CDP-alcohol phosphatidyltransferase class-I family.</text>
</comment>
<evidence type="ECO:0000256" key="12">
    <source>
        <dbReference type="SAM" id="Phobius"/>
    </source>
</evidence>
<comment type="caution">
    <text evidence="14">The sequence shown here is derived from an EMBL/GenBank/DDBJ whole genome shotgun (WGS) entry which is preliminary data.</text>
</comment>
<keyword evidence="5 12" id="KW-0812">Transmembrane</keyword>
<feature type="transmembrane region" description="Helical" evidence="12">
    <location>
        <begin position="157"/>
        <end position="174"/>
    </location>
</feature>
<dbReference type="EMBL" id="JEMA01000871">
    <property type="protein sequence ID" value="KYF64966.1"/>
    <property type="molecule type" value="Genomic_DNA"/>
</dbReference>
<keyword evidence="10" id="KW-1208">Phospholipid metabolism</keyword>
<reference evidence="14 15" key="1">
    <citation type="submission" date="2014-02" db="EMBL/GenBank/DDBJ databases">
        <title>The small core and large imbalanced accessory genome model reveals a collaborative survival strategy of Sorangium cellulosum strains in nature.</title>
        <authorList>
            <person name="Han K."/>
            <person name="Peng R."/>
            <person name="Blom J."/>
            <person name="Li Y.-Z."/>
        </authorList>
    </citation>
    <scope>NUCLEOTIDE SEQUENCE [LARGE SCALE GENOMIC DNA]</scope>
    <source>
        <strain evidence="14 15">So0008-312</strain>
    </source>
</reference>
<evidence type="ECO:0000256" key="6">
    <source>
        <dbReference type="ARBA" id="ARBA00022989"/>
    </source>
</evidence>
<dbReference type="GO" id="GO:0016780">
    <property type="term" value="F:phosphotransferase activity, for other substituted phosphate groups"/>
    <property type="evidence" value="ECO:0007669"/>
    <property type="project" value="InterPro"/>
</dbReference>
<dbReference type="Pfam" id="PF01066">
    <property type="entry name" value="CDP-OH_P_transf"/>
    <property type="match status" value="1"/>
</dbReference>
<dbReference type="InterPro" id="IPR048254">
    <property type="entry name" value="CDP_ALCOHOL_P_TRANSF_CS"/>
</dbReference>
<evidence type="ECO:0000256" key="11">
    <source>
        <dbReference type="RuleBase" id="RU003750"/>
    </source>
</evidence>
<evidence type="ECO:0000256" key="2">
    <source>
        <dbReference type="ARBA" id="ARBA00010441"/>
    </source>
</evidence>
<dbReference type="GO" id="GO:0046474">
    <property type="term" value="P:glycerophospholipid biosynthetic process"/>
    <property type="evidence" value="ECO:0007669"/>
    <property type="project" value="TreeGrafter"/>
</dbReference>
<evidence type="ECO:0000256" key="5">
    <source>
        <dbReference type="ARBA" id="ARBA00022692"/>
    </source>
</evidence>
<keyword evidence="7" id="KW-0443">Lipid metabolism</keyword>
<evidence type="ECO:0000256" key="10">
    <source>
        <dbReference type="ARBA" id="ARBA00023264"/>
    </source>
</evidence>
<dbReference type="Proteomes" id="UP000075260">
    <property type="component" value="Unassembled WGS sequence"/>
</dbReference>
<dbReference type="Gene3D" id="1.20.120.1760">
    <property type="match status" value="1"/>
</dbReference>
<keyword evidence="9" id="KW-0594">Phospholipid biosynthesis</keyword>
<evidence type="ECO:0000313" key="14">
    <source>
        <dbReference type="EMBL" id="KYF64966.1"/>
    </source>
</evidence>
<feature type="signal peptide" evidence="13">
    <location>
        <begin position="1"/>
        <end position="39"/>
    </location>
</feature>
<gene>
    <name evidence="14" type="ORF">BE15_10455</name>
</gene>
<comment type="subcellular location">
    <subcellularLocation>
        <location evidence="1">Membrane</location>
        <topology evidence="1">Multi-pass membrane protein</topology>
    </subcellularLocation>
</comment>
<dbReference type="InterPro" id="IPR050324">
    <property type="entry name" value="CDP-alcohol_PTase-I"/>
</dbReference>
<evidence type="ECO:0000256" key="13">
    <source>
        <dbReference type="SAM" id="SignalP"/>
    </source>
</evidence>
<dbReference type="PANTHER" id="PTHR14269">
    <property type="entry name" value="CDP-DIACYLGLYCEROL--GLYCEROL-3-PHOSPHATE 3-PHOSPHATIDYLTRANSFERASE-RELATED"/>
    <property type="match status" value="1"/>
</dbReference>
<evidence type="ECO:0000256" key="9">
    <source>
        <dbReference type="ARBA" id="ARBA00023209"/>
    </source>
</evidence>
<keyword evidence="8 12" id="KW-0472">Membrane</keyword>
<dbReference type="OrthoDB" id="9796672at2"/>
<keyword evidence="3" id="KW-0444">Lipid biosynthesis</keyword>
<organism evidence="14 15">
    <name type="scientific">Sorangium cellulosum</name>
    <name type="common">Polyangium cellulosum</name>
    <dbReference type="NCBI Taxonomy" id="56"/>
    <lineage>
        <taxon>Bacteria</taxon>
        <taxon>Pseudomonadati</taxon>
        <taxon>Myxococcota</taxon>
        <taxon>Polyangia</taxon>
        <taxon>Polyangiales</taxon>
        <taxon>Polyangiaceae</taxon>
        <taxon>Sorangium</taxon>
    </lineage>
</organism>
<proteinExistence type="inferred from homology"/>
<protein>
    <submittedName>
        <fullName evidence="14">CDP-diacylglycerol--glycerol-3-phosphate 3-phosphatidyltransferase</fullName>
    </submittedName>
</protein>
<dbReference type="InterPro" id="IPR000462">
    <property type="entry name" value="CDP-OH_P_trans"/>
</dbReference>
<dbReference type="AlphaFoldDB" id="A0A150QB58"/>
<dbReference type="PANTHER" id="PTHR14269:SF11">
    <property type="entry name" value="CDP-DIACYLGLYCEROL--GLYCEROL-3-PHOSPHATE 3-PHOSPHATIDYLTRANSFERASE"/>
    <property type="match status" value="1"/>
</dbReference>
<evidence type="ECO:0000256" key="7">
    <source>
        <dbReference type="ARBA" id="ARBA00023098"/>
    </source>
</evidence>
<feature type="chain" id="PRO_5007566746" evidence="13">
    <location>
        <begin position="40"/>
        <end position="191"/>
    </location>
</feature>
<dbReference type="InterPro" id="IPR043130">
    <property type="entry name" value="CDP-OH_PTrfase_TM_dom"/>
</dbReference>
<evidence type="ECO:0000256" key="8">
    <source>
        <dbReference type="ARBA" id="ARBA00023136"/>
    </source>
</evidence>
<evidence type="ECO:0000313" key="15">
    <source>
        <dbReference type="Proteomes" id="UP000075260"/>
    </source>
</evidence>
<keyword evidence="13" id="KW-0732">Signal</keyword>
<accession>A0A150QB58</accession>
<sequence length="191" mass="19570">MPPLSARDLALPPNLMSLARLPLAALFPFVATHPAPALAVLCCAGLTDVLDGWLARRSGQVTRMGALVDPIADKVFALTVVGTLLRSGALPLWGIPALLAREILELPLALWIALSRRFRGARLSTASANIPGKLATTVQFAAVLAAIALPAALAPMLAAAAGAGAAAGVSYWARQLRRAPGPAKIPPEAGA</sequence>
<keyword evidence="6 12" id="KW-1133">Transmembrane helix</keyword>
<keyword evidence="4 11" id="KW-0808">Transferase</keyword>
<evidence type="ECO:0000256" key="3">
    <source>
        <dbReference type="ARBA" id="ARBA00022516"/>
    </source>
</evidence>